<protein>
    <recommendedName>
        <fullName evidence="4">ABC-2 type transport system permease protein</fullName>
    </recommendedName>
</protein>
<organism evidence="2 3">
    <name type="scientific">Streptomyces millisiae</name>
    <dbReference type="NCBI Taxonomy" id="3075542"/>
    <lineage>
        <taxon>Bacteria</taxon>
        <taxon>Bacillati</taxon>
        <taxon>Actinomycetota</taxon>
        <taxon>Actinomycetes</taxon>
        <taxon>Kitasatosporales</taxon>
        <taxon>Streptomycetaceae</taxon>
        <taxon>Streptomyces</taxon>
    </lineage>
</organism>
<feature type="transmembrane region" description="Helical" evidence="1">
    <location>
        <begin position="123"/>
        <end position="151"/>
    </location>
</feature>
<dbReference type="Proteomes" id="UP001183420">
    <property type="component" value="Unassembled WGS sequence"/>
</dbReference>
<feature type="transmembrane region" description="Helical" evidence="1">
    <location>
        <begin position="231"/>
        <end position="263"/>
    </location>
</feature>
<feature type="transmembrane region" description="Helical" evidence="1">
    <location>
        <begin position="420"/>
        <end position="453"/>
    </location>
</feature>
<feature type="transmembrane region" description="Helical" evidence="1">
    <location>
        <begin position="492"/>
        <end position="511"/>
    </location>
</feature>
<dbReference type="EMBL" id="JAVREM010000006">
    <property type="protein sequence ID" value="MDT0318390.1"/>
    <property type="molecule type" value="Genomic_DNA"/>
</dbReference>
<feature type="transmembrane region" description="Helical" evidence="1">
    <location>
        <begin position="157"/>
        <end position="180"/>
    </location>
</feature>
<feature type="transmembrane region" description="Helical" evidence="1">
    <location>
        <begin position="192"/>
        <end position="211"/>
    </location>
</feature>
<gene>
    <name evidence="2" type="ORF">RNC47_08600</name>
</gene>
<proteinExistence type="predicted"/>
<evidence type="ECO:0008006" key="4">
    <source>
        <dbReference type="Google" id="ProtNLM"/>
    </source>
</evidence>
<sequence>MTTTGVVSSPAGRAALDWLRARRGAGRLRRAGYTAYLVTVLFGAWGGTYGFGLLLSIERGGVFVEQADLIAAGLPYGLAALALAALALVAVDALWRGPVVLPRHDADWLLPMPVPRWPLLRPWVLLSLGVLLLAGLVAGVGVALVLAAAGLGGLGPLLLACCPPSCGVALLAGGAAVAVQRLPAAARVARRLAVPALAAAVGCGWLAVVAGDRPPPGLVEDLVLWSGPWGWAGQPALAAAGVGAPGWPVAAALLGGCAVAAVLPVRRLVTTMPAATLRARSRAVWQVTAAALALEPRAVRLALAGAAGGGVGFPRLARWRRRLRPPRSPGLAVPWRDAVGLLAEPRRLGSAAALLVAAGLLLRPGTAVATALAAGLGYAAAARLLEPARLDAEDPRRARLWWPGSPAGLALRHTLTPGAVLLALALPVGLALGTLPALLGAVPVVVAAGLVAARQAPPPVWLPPMLAAAWRLAAPLAAVAGLPLALSIAAGWLAPTACGPLAAALLWWATVRLRRGDLA</sequence>
<comment type="caution">
    <text evidence="2">The sequence shown here is derived from an EMBL/GenBank/DDBJ whole genome shotgun (WGS) entry which is preliminary data.</text>
</comment>
<keyword evidence="3" id="KW-1185">Reference proteome</keyword>
<dbReference type="RefSeq" id="WP_311597042.1">
    <property type="nucleotide sequence ID" value="NZ_JAVREM010000006.1"/>
</dbReference>
<feature type="transmembrane region" description="Helical" evidence="1">
    <location>
        <begin position="33"/>
        <end position="57"/>
    </location>
</feature>
<keyword evidence="1" id="KW-0812">Transmembrane</keyword>
<keyword evidence="1" id="KW-1133">Transmembrane helix</keyword>
<reference evidence="3" key="1">
    <citation type="submission" date="2023-07" db="EMBL/GenBank/DDBJ databases">
        <title>30 novel species of actinomycetes from the DSMZ collection.</title>
        <authorList>
            <person name="Nouioui I."/>
        </authorList>
    </citation>
    <scope>NUCLEOTIDE SEQUENCE [LARGE SCALE GENOMIC DNA]</scope>
    <source>
        <strain evidence="3">DSM 44918</strain>
    </source>
</reference>
<evidence type="ECO:0000256" key="1">
    <source>
        <dbReference type="SAM" id="Phobius"/>
    </source>
</evidence>
<feature type="transmembrane region" description="Helical" evidence="1">
    <location>
        <begin position="69"/>
        <end position="95"/>
    </location>
</feature>
<keyword evidence="1" id="KW-0472">Membrane</keyword>
<evidence type="ECO:0000313" key="3">
    <source>
        <dbReference type="Proteomes" id="UP001183420"/>
    </source>
</evidence>
<accession>A0ABU2LLC6</accession>
<evidence type="ECO:0000313" key="2">
    <source>
        <dbReference type="EMBL" id="MDT0318390.1"/>
    </source>
</evidence>
<name>A0ABU2LLC6_9ACTN</name>